<dbReference type="EMBL" id="JAMYWD010000012">
    <property type="protein sequence ID" value="KAJ4952646.1"/>
    <property type="molecule type" value="Genomic_DNA"/>
</dbReference>
<feature type="domain" description="CAND6/7 N-terminal" evidence="9">
    <location>
        <begin position="32"/>
        <end position="156"/>
    </location>
</feature>
<proteinExistence type="predicted"/>
<evidence type="ECO:0000256" key="1">
    <source>
        <dbReference type="ARBA" id="ARBA00004141"/>
    </source>
</evidence>
<dbReference type="AlphaFoldDB" id="A0A9Q0GT83"/>
<dbReference type="OrthoDB" id="29657at2759"/>
<dbReference type="InterPro" id="IPR053937">
    <property type="entry name" value="GOST_TM"/>
</dbReference>
<evidence type="ECO:0000256" key="4">
    <source>
        <dbReference type="ARBA" id="ARBA00022989"/>
    </source>
</evidence>
<organism evidence="10 11">
    <name type="scientific">Protea cynaroides</name>
    <dbReference type="NCBI Taxonomy" id="273540"/>
    <lineage>
        <taxon>Eukaryota</taxon>
        <taxon>Viridiplantae</taxon>
        <taxon>Streptophyta</taxon>
        <taxon>Embryophyta</taxon>
        <taxon>Tracheophyta</taxon>
        <taxon>Spermatophyta</taxon>
        <taxon>Magnoliopsida</taxon>
        <taxon>Proteales</taxon>
        <taxon>Proteaceae</taxon>
        <taxon>Protea</taxon>
    </lineage>
</organism>
<name>A0A9Q0GT83_9MAGN</name>
<keyword evidence="4 6" id="KW-1133">Transmembrane helix</keyword>
<dbReference type="Pfam" id="PF06814">
    <property type="entry name" value="GOST_TM"/>
    <property type="match status" value="1"/>
</dbReference>
<evidence type="ECO:0000259" key="8">
    <source>
        <dbReference type="Pfam" id="PF06814"/>
    </source>
</evidence>
<feature type="transmembrane region" description="Helical" evidence="6">
    <location>
        <begin position="360"/>
        <end position="379"/>
    </location>
</feature>
<evidence type="ECO:0008006" key="12">
    <source>
        <dbReference type="Google" id="ProtNLM"/>
    </source>
</evidence>
<dbReference type="Proteomes" id="UP001141806">
    <property type="component" value="Unassembled WGS sequence"/>
</dbReference>
<feature type="domain" description="GOST seven transmembrane" evidence="8">
    <location>
        <begin position="175"/>
        <end position="415"/>
    </location>
</feature>
<comment type="caution">
    <text evidence="10">The sequence shown here is derived from an EMBL/GenBank/DDBJ whole genome shotgun (WGS) entry which is preliminary data.</text>
</comment>
<feature type="signal peptide" evidence="7">
    <location>
        <begin position="1"/>
        <end position="26"/>
    </location>
</feature>
<dbReference type="InterPro" id="IPR054103">
    <property type="entry name" value="CAND6-7_N"/>
</dbReference>
<dbReference type="PANTHER" id="PTHR21229:SF22">
    <property type="entry name" value="DBJ|BAA84809.1"/>
    <property type="match status" value="1"/>
</dbReference>
<feature type="transmembrane region" description="Helical" evidence="6">
    <location>
        <begin position="310"/>
        <end position="332"/>
    </location>
</feature>
<evidence type="ECO:0000259" key="9">
    <source>
        <dbReference type="Pfam" id="PF21904"/>
    </source>
</evidence>
<protein>
    <recommendedName>
        <fullName evidence="12">Protein GPR107</fullName>
    </recommendedName>
</protein>
<evidence type="ECO:0000313" key="10">
    <source>
        <dbReference type="EMBL" id="KAJ4952646.1"/>
    </source>
</evidence>
<comment type="subcellular location">
    <subcellularLocation>
        <location evidence="1">Membrane</location>
        <topology evidence="1">Multi-pass membrane protein</topology>
    </subcellularLocation>
</comment>
<feature type="transmembrane region" description="Helical" evidence="6">
    <location>
        <begin position="385"/>
        <end position="404"/>
    </location>
</feature>
<evidence type="ECO:0000256" key="6">
    <source>
        <dbReference type="SAM" id="Phobius"/>
    </source>
</evidence>
<keyword evidence="5 6" id="KW-0472">Membrane</keyword>
<keyword evidence="2 6" id="KW-0812">Transmembrane</keyword>
<feature type="chain" id="PRO_5040176729" description="Protein GPR107" evidence="7">
    <location>
        <begin position="27"/>
        <end position="440"/>
    </location>
</feature>
<reference evidence="10" key="1">
    <citation type="journal article" date="2023" name="Plant J.">
        <title>The genome of the king protea, Protea cynaroides.</title>
        <authorList>
            <person name="Chang J."/>
            <person name="Duong T.A."/>
            <person name="Schoeman C."/>
            <person name="Ma X."/>
            <person name="Roodt D."/>
            <person name="Barker N."/>
            <person name="Li Z."/>
            <person name="Van de Peer Y."/>
            <person name="Mizrachi E."/>
        </authorList>
    </citation>
    <scope>NUCLEOTIDE SEQUENCE</scope>
    <source>
        <tissue evidence="10">Young leaves</tissue>
    </source>
</reference>
<evidence type="ECO:0000256" key="3">
    <source>
        <dbReference type="ARBA" id="ARBA00022729"/>
    </source>
</evidence>
<feature type="transmembrane region" description="Helical" evidence="6">
    <location>
        <begin position="177"/>
        <end position="197"/>
    </location>
</feature>
<evidence type="ECO:0000256" key="2">
    <source>
        <dbReference type="ARBA" id="ARBA00022692"/>
    </source>
</evidence>
<dbReference type="PANTHER" id="PTHR21229">
    <property type="entry name" value="LUNG SEVEN TRANSMEMBRANE RECEPTOR"/>
    <property type="match status" value="1"/>
</dbReference>
<gene>
    <name evidence="10" type="ORF">NE237_029478</name>
</gene>
<dbReference type="InterPro" id="IPR009637">
    <property type="entry name" value="GPR107/GPR108-like"/>
</dbReference>
<feature type="transmembrane region" description="Helical" evidence="6">
    <location>
        <begin position="242"/>
        <end position="268"/>
    </location>
</feature>
<evidence type="ECO:0000256" key="5">
    <source>
        <dbReference type="ARBA" id="ARBA00023136"/>
    </source>
</evidence>
<evidence type="ECO:0000256" key="7">
    <source>
        <dbReference type="SAM" id="SignalP"/>
    </source>
</evidence>
<keyword evidence="3 7" id="KW-0732">Signal</keyword>
<keyword evidence="11" id="KW-1185">Reference proteome</keyword>
<dbReference type="GO" id="GO:0016020">
    <property type="term" value="C:membrane"/>
    <property type="evidence" value="ECO:0007669"/>
    <property type="project" value="UniProtKB-SubCell"/>
</dbReference>
<dbReference type="Pfam" id="PF21904">
    <property type="entry name" value="CAND6-7_N"/>
    <property type="match status" value="1"/>
</dbReference>
<evidence type="ECO:0000313" key="11">
    <source>
        <dbReference type="Proteomes" id="UP001141806"/>
    </source>
</evidence>
<sequence>MVIASCLSRLPFVVILLAFLFSIAFAEVRFSEIRSDDRSIIPFDEFGFTHTGRLELNVLQISFSNPSPELDLQQVGFFLSTRDSWIHVLQQIQDLDITCALQSDLVKVVYTFERLKGAKSFDLVFTETDANQFTLVFANCLQQLQVSMDVRSAMYNLDPKTDRRDYLSAGVTILPRLYFLFFLVYFSLAGLWIYVLYKKQLTVYRIHFFMLAVVLLKALNLVCEAEDKSYIKRTGSAHGWDVLFYIFSFLKGITLFTLIVLIGTGWSFVKPYLQDKEKKVLMIVIPLQVVANIAQVVIDESGPYAQDWITWKQVFLLVDVICCCAVLFPIVWSIKNLREAARTDGKAAVNLMKLTLFRQYYIVVICYIYFTRVVVYALVTITSYRYLWTSVVAGELATLAFYVFTGYKFRPEAHNPYFVIDDEEEEAAAEALKLEDEFEL</sequence>
<feature type="transmembrane region" description="Helical" evidence="6">
    <location>
        <begin position="204"/>
        <end position="222"/>
    </location>
</feature>
<dbReference type="GO" id="GO:0005794">
    <property type="term" value="C:Golgi apparatus"/>
    <property type="evidence" value="ECO:0007669"/>
    <property type="project" value="TreeGrafter"/>
</dbReference>
<accession>A0A9Q0GT83</accession>